<comment type="caution">
    <text evidence="2">The sequence shown here is derived from an EMBL/GenBank/DDBJ whole genome shotgun (WGS) entry which is preliminary data.</text>
</comment>
<feature type="compositionally biased region" description="Polar residues" evidence="1">
    <location>
        <begin position="35"/>
        <end position="50"/>
    </location>
</feature>
<evidence type="ECO:0000313" key="3">
    <source>
        <dbReference type="Proteomes" id="UP000663881"/>
    </source>
</evidence>
<feature type="non-terminal residue" evidence="2">
    <location>
        <position position="1"/>
    </location>
</feature>
<evidence type="ECO:0000256" key="1">
    <source>
        <dbReference type="SAM" id="MobiDB-lite"/>
    </source>
</evidence>
<proteinExistence type="predicted"/>
<accession>A0A820SDW1</accession>
<feature type="region of interest" description="Disordered" evidence="1">
    <location>
        <begin position="23"/>
        <end position="87"/>
    </location>
</feature>
<reference evidence="2" key="1">
    <citation type="submission" date="2021-02" db="EMBL/GenBank/DDBJ databases">
        <authorList>
            <person name="Nowell W R."/>
        </authorList>
    </citation>
    <scope>NUCLEOTIDE SEQUENCE</scope>
</reference>
<sequence length="87" mass="9947">MEIRSPHMPSMTIKQVATLRSYDGPYKESGHDNRIITSANSTPQTLSRTSSIKKQHVHWPDGSTKPKGDDLRSIKDRQFTPRKQPYP</sequence>
<dbReference type="Proteomes" id="UP000663881">
    <property type="component" value="Unassembled WGS sequence"/>
</dbReference>
<organism evidence="2 3">
    <name type="scientific">Adineta steineri</name>
    <dbReference type="NCBI Taxonomy" id="433720"/>
    <lineage>
        <taxon>Eukaryota</taxon>
        <taxon>Metazoa</taxon>
        <taxon>Spiralia</taxon>
        <taxon>Gnathifera</taxon>
        <taxon>Rotifera</taxon>
        <taxon>Eurotatoria</taxon>
        <taxon>Bdelloidea</taxon>
        <taxon>Adinetida</taxon>
        <taxon>Adinetidae</taxon>
        <taxon>Adineta</taxon>
    </lineage>
</organism>
<protein>
    <submittedName>
        <fullName evidence="2">Uncharacterized protein</fullName>
    </submittedName>
</protein>
<feature type="compositionally biased region" description="Basic and acidic residues" evidence="1">
    <location>
        <begin position="25"/>
        <end position="34"/>
    </location>
</feature>
<name>A0A820SDW1_9BILA</name>
<evidence type="ECO:0000313" key="2">
    <source>
        <dbReference type="EMBL" id="CAF4456419.1"/>
    </source>
</evidence>
<dbReference type="AlphaFoldDB" id="A0A820SDW1"/>
<gene>
    <name evidence="2" type="ORF">OKA104_LOCUS54443</name>
</gene>
<dbReference type="EMBL" id="CAJOAY010036293">
    <property type="protein sequence ID" value="CAF4456419.1"/>
    <property type="molecule type" value="Genomic_DNA"/>
</dbReference>
<feature type="compositionally biased region" description="Basic and acidic residues" evidence="1">
    <location>
        <begin position="64"/>
        <end position="79"/>
    </location>
</feature>